<organism evidence="8 9">
    <name type="scientific">Ascaris lumbricoides</name>
    <name type="common">Giant roundworm</name>
    <dbReference type="NCBI Taxonomy" id="6252"/>
    <lineage>
        <taxon>Eukaryota</taxon>
        <taxon>Metazoa</taxon>
        <taxon>Ecdysozoa</taxon>
        <taxon>Nematoda</taxon>
        <taxon>Chromadorea</taxon>
        <taxon>Rhabditida</taxon>
        <taxon>Spirurina</taxon>
        <taxon>Ascaridomorpha</taxon>
        <taxon>Ascaridoidea</taxon>
        <taxon>Ascarididae</taxon>
        <taxon>Ascaris</taxon>
    </lineage>
</organism>
<proteinExistence type="predicted"/>
<dbReference type="GO" id="GO:0006364">
    <property type="term" value="P:rRNA processing"/>
    <property type="evidence" value="ECO:0007669"/>
    <property type="project" value="UniProtKB-KW"/>
</dbReference>
<evidence type="ECO:0000256" key="2">
    <source>
        <dbReference type="ARBA" id="ARBA00022517"/>
    </source>
</evidence>
<dbReference type="GO" id="GO:0032040">
    <property type="term" value="C:small-subunit processome"/>
    <property type="evidence" value="ECO:0007669"/>
    <property type="project" value="InterPro"/>
</dbReference>
<dbReference type="GO" id="GO:0003723">
    <property type="term" value="F:RNA binding"/>
    <property type="evidence" value="ECO:0007669"/>
    <property type="project" value="InterPro"/>
</dbReference>
<evidence type="ECO:0000256" key="7">
    <source>
        <dbReference type="ARBA" id="ARBA00023242"/>
    </source>
</evidence>
<evidence type="ECO:0000313" key="8">
    <source>
        <dbReference type="Proteomes" id="UP000036681"/>
    </source>
</evidence>
<dbReference type="SUPFAM" id="SSF50978">
    <property type="entry name" value="WD40 repeat-like"/>
    <property type="match status" value="1"/>
</dbReference>
<dbReference type="InterPro" id="IPR036322">
    <property type="entry name" value="WD40_repeat_dom_sf"/>
</dbReference>
<keyword evidence="3" id="KW-0698">rRNA processing</keyword>
<dbReference type="GO" id="GO:0045943">
    <property type="term" value="P:positive regulation of transcription by RNA polymerase I"/>
    <property type="evidence" value="ECO:0007669"/>
    <property type="project" value="InterPro"/>
</dbReference>
<name>A0A0M3I6I4_ASCLU</name>
<dbReference type="Gene3D" id="2.130.10.10">
    <property type="entry name" value="YVTN repeat-like/Quinoprotein amine dehydrogenase"/>
    <property type="match status" value="1"/>
</dbReference>
<keyword evidence="2" id="KW-0690">Ribosome biogenesis</keyword>
<dbReference type="GO" id="GO:2000234">
    <property type="term" value="P:positive regulation of rRNA processing"/>
    <property type="evidence" value="ECO:0007669"/>
    <property type="project" value="TreeGrafter"/>
</dbReference>
<dbReference type="InterPro" id="IPR053826">
    <property type="entry name" value="WDR75"/>
</dbReference>
<protein>
    <submittedName>
        <fullName evidence="9">WD_REPEATS_REGION domain-containing protein</fullName>
    </submittedName>
</protein>
<dbReference type="PANTHER" id="PTHR44215">
    <property type="entry name" value="WD REPEAT-CONTAINING PROTEIN 75"/>
    <property type="match status" value="1"/>
</dbReference>
<evidence type="ECO:0000313" key="9">
    <source>
        <dbReference type="WBParaSite" id="ALUE_0001266901-mRNA-1"/>
    </source>
</evidence>
<evidence type="ECO:0000256" key="4">
    <source>
        <dbReference type="ARBA" id="ARBA00022574"/>
    </source>
</evidence>
<comment type="subcellular location">
    <subcellularLocation>
        <location evidence="1">Nucleus</location>
        <location evidence="1">Nucleolus</location>
    </subcellularLocation>
</comment>
<evidence type="ECO:0000256" key="5">
    <source>
        <dbReference type="ARBA" id="ARBA00022737"/>
    </source>
</evidence>
<dbReference type="Pfam" id="PF23869">
    <property type="entry name" value="Beta-prop_WDR75_1st"/>
    <property type="match status" value="1"/>
</dbReference>
<reference evidence="9" key="1">
    <citation type="submission" date="2017-02" db="UniProtKB">
        <authorList>
            <consortium name="WormBaseParasite"/>
        </authorList>
    </citation>
    <scope>IDENTIFICATION</scope>
</reference>
<accession>A0A0M3I6I4</accession>
<keyword evidence="7" id="KW-0539">Nucleus</keyword>
<evidence type="ECO:0000256" key="3">
    <source>
        <dbReference type="ARBA" id="ARBA00022552"/>
    </source>
</evidence>
<evidence type="ECO:0000256" key="6">
    <source>
        <dbReference type="ARBA" id="ARBA00023163"/>
    </source>
</evidence>
<keyword evidence="6" id="KW-0804">Transcription</keyword>
<keyword evidence="8" id="KW-1185">Reference proteome</keyword>
<dbReference type="WBParaSite" id="ALUE_0001266901-mRNA-1">
    <property type="protein sequence ID" value="ALUE_0001266901-mRNA-1"/>
    <property type="gene ID" value="ALUE_0001266901"/>
</dbReference>
<dbReference type="Proteomes" id="UP000036681">
    <property type="component" value="Unplaced"/>
</dbReference>
<dbReference type="AlphaFoldDB" id="A0A0M3I6I4"/>
<sequence length="737" mass="82064">MTIIPENSRQVLATTRQNDNGTIDCVVITPDNKRVCLSSGKQVAIHDAQTGRREYILSEASKVVTLCCNDTTRLIIYLNNGMRIEHDLNTNTALECRDLQEQHLLAAFEDNESRAIYIVCGDEELCIPSIKKVMINAEKEITKELIGNESFKMPKIRTLRQLTLSDRFMAVCEDLFVRTYLFESAIIRTYKFTGKEEFNGVRSCFVNVRAFHSVSLIAALSFGRVLVWDNVIKQLGTPTQCVHWHRLAPSVVLTPQGAIISGGVEGVIVKYAAHGSRTGSTADSFLSRLGAAISRVEISEDGSLLVAVLMDNTVVMVLLSTMAVYSRLETLQRPIGAGQFALTVDPLMPHLVVHNGRPGCIQWINPCTMLTTAMLDVVSQNLPEVIQPQPPVLAPHMDVSAVALSKTTIMTAEQRVGDEIELHIVKFWRRNAVDLSSLEFSATYESSIRFIRSSDTSDYTFVSIDTANKMVLWERYIDEEYPRWAPIQSVDWKGLRITAASQICDCGLATIHEWDSKCDRRSTLVVWRLASGRRLCEEVFYDSINKLSAVEWCAPPRQHILIACSTTEALAFDTHALVFKWSAHHANLMLGMSANSSIAYDGAEVIVLDEEIGVEKYTLELHDKITSIVGTNAGKLSSFLLANPEGYVSFACENDESLERTEERRKGGRTPFARLMDRRRSDEDGGWVNTNNKVTIEGKVALDILKGPSHSIAPIPKIALSFIESCLLPPLSNEDTE</sequence>
<evidence type="ECO:0000256" key="1">
    <source>
        <dbReference type="ARBA" id="ARBA00004604"/>
    </source>
</evidence>
<dbReference type="InterPro" id="IPR015943">
    <property type="entry name" value="WD40/YVTN_repeat-like_dom_sf"/>
</dbReference>
<keyword evidence="4" id="KW-0853">WD repeat</keyword>
<keyword evidence="5" id="KW-0677">Repeat</keyword>
<dbReference type="PANTHER" id="PTHR44215:SF1">
    <property type="entry name" value="WD REPEAT-CONTAINING PROTEIN 75"/>
    <property type="match status" value="1"/>
</dbReference>